<comment type="function">
    <text evidence="11">Catalyzes the decarboxylative condensation of pimeloyl-[acyl-carrier protein] and L-alanine to produce 8-amino-7-oxononanoate (AON), [acyl-carrier protein], and carbon dioxide.</text>
</comment>
<evidence type="ECO:0000256" key="2">
    <source>
        <dbReference type="ARBA" id="ARBA00004746"/>
    </source>
</evidence>
<evidence type="ECO:0000256" key="9">
    <source>
        <dbReference type="ARBA" id="ARBA00047715"/>
    </source>
</evidence>
<dbReference type="InterPro" id="IPR015422">
    <property type="entry name" value="PyrdxlP-dep_Trfase_small"/>
</dbReference>
<dbReference type="AlphaFoldDB" id="A0A7W9SSI0"/>
<dbReference type="InterPro" id="IPR015421">
    <property type="entry name" value="PyrdxlP-dep_Trfase_major"/>
</dbReference>
<dbReference type="InterPro" id="IPR015424">
    <property type="entry name" value="PyrdxlP-dep_Trfase"/>
</dbReference>
<dbReference type="GO" id="GO:0008710">
    <property type="term" value="F:8-amino-7-oxononanoate synthase activity"/>
    <property type="evidence" value="ECO:0007669"/>
    <property type="project" value="UniProtKB-UniRule"/>
</dbReference>
<comment type="caution">
    <text evidence="13">The sequence shown here is derived from an EMBL/GenBank/DDBJ whole genome shotgun (WGS) entry which is preliminary data.</text>
</comment>
<keyword evidence="7 10" id="KW-0663">Pyridoxal phosphate</keyword>
<evidence type="ECO:0000256" key="11">
    <source>
        <dbReference type="RuleBase" id="RU003693"/>
    </source>
</evidence>
<evidence type="ECO:0000256" key="6">
    <source>
        <dbReference type="ARBA" id="ARBA00022756"/>
    </source>
</evidence>
<comment type="similarity">
    <text evidence="3 11">Belongs to the class-II pyridoxal-phosphate-dependent aminotransferase family. BioF subfamily.</text>
</comment>
<dbReference type="PANTHER" id="PTHR13693:SF3">
    <property type="entry name" value="LD36009P"/>
    <property type="match status" value="1"/>
</dbReference>
<dbReference type="Gene3D" id="3.40.640.10">
    <property type="entry name" value="Type I PLP-dependent aspartate aminotransferase-like (Major domain)"/>
    <property type="match status" value="1"/>
</dbReference>
<comment type="subunit">
    <text evidence="4 11">Homodimer.</text>
</comment>
<dbReference type="PROSITE" id="PS00599">
    <property type="entry name" value="AA_TRANSFER_CLASS_2"/>
    <property type="match status" value="1"/>
</dbReference>
<dbReference type="UniPathway" id="UPA00078"/>
<evidence type="ECO:0000256" key="4">
    <source>
        <dbReference type="ARBA" id="ARBA00011738"/>
    </source>
</evidence>
<proteinExistence type="inferred from homology"/>
<dbReference type="NCBIfam" id="TIGR00858">
    <property type="entry name" value="bioF"/>
    <property type="match status" value="1"/>
</dbReference>
<comment type="catalytic activity">
    <reaction evidence="9 11">
        <text>6-carboxyhexanoyl-[ACP] + L-alanine + H(+) = (8S)-8-amino-7-oxononanoate + holo-[ACP] + CO2</text>
        <dbReference type="Rhea" id="RHEA:42288"/>
        <dbReference type="Rhea" id="RHEA-COMP:9685"/>
        <dbReference type="Rhea" id="RHEA-COMP:9955"/>
        <dbReference type="ChEBI" id="CHEBI:15378"/>
        <dbReference type="ChEBI" id="CHEBI:16526"/>
        <dbReference type="ChEBI" id="CHEBI:57972"/>
        <dbReference type="ChEBI" id="CHEBI:64479"/>
        <dbReference type="ChEBI" id="CHEBI:78846"/>
        <dbReference type="ChEBI" id="CHEBI:149468"/>
        <dbReference type="EC" id="2.3.1.47"/>
    </reaction>
</comment>
<dbReference type="InterPro" id="IPR010962">
    <property type="entry name" value="AONS_Archaea/Firmicutes"/>
</dbReference>
<dbReference type="CDD" id="cd06454">
    <property type="entry name" value="KBL_like"/>
    <property type="match status" value="1"/>
</dbReference>
<dbReference type="InterPro" id="IPR050087">
    <property type="entry name" value="AON_synthase_class-II"/>
</dbReference>
<organism evidence="13 14">
    <name type="scientific">Armatimonas rosea</name>
    <dbReference type="NCBI Taxonomy" id="685828"/>
    <lineage>
        <taxon>Bacteria</taxon>
        <taxon>Bacillati</taxon>
        <taxon>Armatimonadota</taxon>
        <taxon>Armatimonadia</taxon>
        <taxon>Armatimonadales</taxon>
        <taxon>Armatimonadaceae</taxon>
        <taxon>Armatimonas</taxon>
    </lineage>
</organism>
<evidence type="ECO:0000313" key="13">
    <source>
        <dbReference type="EMBL" id="MBB6051565.1"/>
    </source>
</evidence>
<evidence type="ECO:0000256" key="5">
    <source>
        <dbReference type="ARBA" id="ARBA00022679"/>
    </source>
</evidence>
<dbReference type="InterPro" id="IPR004723">
    <property type="entry name" value="AONS_Archaea/Proteobacteria"/>
</dbReference>
<dbReference type="Proteomes" id="UP000520814">
    <property type="component" value="Unassembled WGS sequence"/>
</dbReference>
<dbReference type="Gene3D" id="3.90.1150.10">
    <property type="entry name" value="Aspartate Aminotransferase, domain 1"/>
    <property type="match status" value="1"/>
</dbReference>
<dbReference type="EC" id="2.3.1.47" evidence="11"/>
<evidence type="ECO:0000256" key="3">
    <source>
        <dbReference type="ARBA" id="ARBA00010008"/>
    </source>
</evidence>
<comment type="cofactor">
    <cofactor evidence="1 10 11">
        <name>pyridoxal 5'-phosphate</name>
        <dbReference type="ChEBI" id="CHEBI:597326"/>
    </cofactor>
</comment>
<feature type="domain" description="Aminotransferase class I/classII large" evidence="12">
    <location>
        <begin position="44"/>
        <end position="384"/>
    </location>
</feature>
<evidence type="ECO:0000256" key="10">
    <source>
        <dbReference type="PIRSR" id="PIRSR604723-51"/>
    </source>
</evidence>
<sequence length="395" mass="42118">MNNTLQDFLKGQLDTLHAEHLYKPLTTVTSAVGARVKIAGNDRELINLSSNNYLGLAGDPRLRQAASEAALAIGAGGGAVRPIIGNLQLHDDLEKLIASFKHVEDVLVFQSGFTANAGTIPTITDADDAIITDSLNHASIIDGCRLSKAKRAIYQHCDMDSLEEALKAAMGAKKRLVITDGVFSMDGDVAPLDQICALAERYDAAVMVDDAHGSGVMGANGRGTAYHFGVHQKIDIQLGTLSKAVGVVGGYIAGSSALIDFLKQRARPFLFSTGCPPAVAAACIKGIELMRDEPELSARLWANTKYWQEGLQKLGFDTGVTQTPITPVMIGDEAKTQEAQRLLRDEGILALAIVFPTVGRGKARLRTMPTAAHTQADFDEALAAFERVGKKLGLI</sequence>
<evidence type="ECO:0000259" key="12">
    <source>
        <dbReference type="Pfam" id="PF00155"/>
    </source>
</evidence>
<dbReference type="PANTHER" id="PTHR13693">
    <property type="entry name" value="CLASS II AMINOTRANSFERASE/8-AMINO-7-OXONONANOATE SYNTHASE"/>
    <property type="match status" value="1"/>
</dbReference>
<keyword evidence="14" id="KW-1185">Reference proteome</keyword>
<gene>
    <name evidence="13" type="ORF">HNQ39_003375</name>
</gene>
<protein>
    <recommendedName>
        <fullName evidence="11">8-amino-7-ketopelargonate synthase</fullName>
        <ecNumber evidence="11">2.3.1.47</ecNumber>
    </recommendedName>
</protein>
<evidence type="ECO:0000256" key="8">
    <source>
        <dbReference type="ARBA" id="ARBA00023315"/>
    </source>
</evidence>
<comment type="pathway">
    <text evidence="2 11">Cofactor biosynthesis; biotin biosynthesis.</text>
</comment>
<dbReference type="NCBIfam" id="NF005394">
    <property type="entry name" value="PRK06939.1"/>
    <property type="match status" value="1"/>
</dbReference>
<evidence type="ECO:0000256" key="1">
    <source>
        <dbReference type="ARBA" id="ARBA00001933"/>
    </source>
</evidence>
<dbReference type="SUPFAM" id="SSF53383">
    <property type="entry name" value="PLP-dependent transferases"/>
    <property type="match status" value="1"/>
</dbReference>
<name>A0A7W9SSI0_ARMRO</name>
<reference evidence="13 14" key="1">
    <citation type="submission" date="2020-08" db="EMBL/GenBank/DDBJ databases">
        <title>Genomic Encyclopedia of Type Strains, Phase IV (KMG-IV): sequencing the most valuable type-strain genomes for metagenomic binning, comparative biology and taxonomic classification.</title>
        <authorList>
            <person name="Goeker M."/>
        </authorList>
    </citation>
    <scope>NUCLEOTIDE SEQUENCE [LARGE SCALE GENOMIC DNA]</scope>
    <source>
        <strain evidence="13 14">DSM 23562</strain>
    </source>
</reference>
<dbReference type="Pfam" id="PF00155">
    <property type="entry name" value="Aminotran_1_2"/>
    <property type="match status" value="1"/>
</dbReference>
<dbReference type="NCBIfam" id="TIGR01825">
    <property type="entry name" value="gly_Cac_T_rel"/>
    <property type="match status" value="1"/>
</dbReference>
<evidence type="ECO:0000313" key="14">
    <source>
        <dbReference type="Proteomes" id="UP000520814"/>
    </source>
</evidence>
<keyword evidence="8 13" id="KW-0012">Acyltransferase</keyword>
<dbReference type="FunFam" id="3.40.640.10:FF:000006">
    <property type="entry name" value="5-aminolevulinate synthase, mitochondrial"/>
    <property type="match status" value="1"/>
</dbReference>
<dbReference type="GO" id="GO:0009102">
    <property type="term" value="P:biotin biosynthetic process"/>
    <property type="evidence" value="ECO:0007669"/>
    <property type="project" value="UniProtKB-UniRule"/>
</dbReference>
<dbReference type="EMBL" id="JACHGW010000003">
    <property type="protein sequence ID" value="MBB6051565.1"/>
    <property type="molecule type" value="Genomic_DNA"/>
</dbReference>
<dbReference type="RefSeq" id="WP_184198761.1">
    <property type="nucleotide sequence ID" value="NZ_JACHGW010000003.1"/>
</dbReference>
<dbReference type="InterPro" id="IPR004839">
    <property type="entry name" value="Aminotransferase_I/II_large"/>
</dbReference>
<dbReference type="GO" id="GO:0030170">
    <property type="term" value="F:pyridoxal phosphate binding"/>
    <property type="evidence" value="ECO:0007669"/>
    <property type="project" value="InterPro"/>
</dbReference>
<dbReference type="InterPro" id="IPR001917">
    <property type="entry name" value="Aminotrans_II_pyridoxalP_BS"/>
</dbReference>
<keyword evidence="6" id="KW-0093">Biotin biosynthesis</keyword>
<keyword evidence="5 11" id="KW-0808">Transferase</keyword>
<evidence type="ECO:0000256" key="7">
    <source>
        <dbReference type="ARBA" id="ARBA00022898"/>
    </source>
</evidence>
<accession>A0A7W9SSI0</accession>
<feature type="modified residue" description="N6-(pyridoxal phosphate)lysine" evidence="10">
    <location>
        <position position="243"/>
    </location>
</feature>